<proteinExistence type="predicted"/>
<evidence type="ECO:0000313" key="4">
    <source>
        <dbReference type="Proteomes" id="UP000594220"/>
    </source>
</evidence>
<sequence length="232" mass="25390">MVLAPGAMPPLKMAAGSNLALSTRKSGSNVPPGSGLCHMTRGSPPQPLSALPLSWRKCVVHAAARGPFPREAAAAMSKRDQVSYVPPAEPAFLSRFKKEVGYREGPTVDTKREQLPVPEEDDESGSDKEDERPQVVVLKKGDLTEEEVLKIKEQIKDASKLDEEPEPSDGKIVFRKPSKRPSEEKFLGLTASSSKKIKESRKNRSEPKISLNAAKQIKNSSLLSFDDEEDDD</sequence>
<dbReference type="AlphaFoldDB" id="A0A7M4FWC8"/>
<evidence type="ECO:0000259" key="2">
    <source>
        <dbReference type="Pfam" id="PF15377"/>
    </source>
</evidence>
<gene>
    <name evidence="3" type="primary">KIAA1143</name>
</gene>
<dbReference type="PANTHER" id="PTHR31195:SF2">
    <property type="entry name" value="GEO02494P1"/>
    <property type="match status" value="1"/>
</dbReference>
<reference evidence="3" key="1">
    <citation type="submission" date="2025-08" db="UniProtKB">
        <authorList>
            <consortium name="Ensembl"/>
        </authorList>
    </citation>
    <scope>IDENTIFICATION</scope>
</reference>
<feature type="region of interest" description="Disordered" evidence="1">
    <location>
        <begin position="95"/>
        <end position="139"/>
    </location>
</feature>
<dbReference type="InterPro" id="IPR027911">
    <property type="entry name" value="DUF4604"/>
</dbReference>
<feature type="domain" description="DUF4604" evidence="2">
    <location>
        <begin position="81"/>
        <end position="229"/>
    </location>
</feature>
<organism evidence="3 4">
    <name type="scientific">Crocodylus porosus</name>
    <name type="common">Saltwater crocodile</name>
    <name type="synonym">Estuarine crocodile</name>
    <dbReference type="NCBI Taxonomy" id="8502"/>
    <lineage>
        <taxon>Eukaryota</taxon>
        <taxon>Metazoa</taxon>
        <taxon>Chordata</taxon>
        <taxon>Craniata</taxon>
        <taxon>Vertebrata</taxon>
        <taxon>Euteleostomi</taxon>
        <taxon>Archelosauria</taxon>
        <taxon>Archosauria</taxon>
        <taxon>Crocodylia</taxon>
        <taxon>Longirostres</taxon>
        <taxon>Crocodylidae</taxon>
        <taxon>Crocodylus</taxon>
    </lineage>
</organism>
<name>A0A7M4FWC8_CROPO</name>
<keyword evidence="4" id="KW-1185">Reference proteome</keyword>
<accession>A0A7M4FWC8</accession>
<dbReference type="Ensembl" id="ENSCPRT00005014096.1">
    <property type="protein sequence ID" value="ENSCPRP00005011967.1"/>
    <property type="gene ID" value="ENSCPRG00005008529.1"/>
</dbReference>
<dbReference type="InterPro" id="IPR040219">
    <property type="entry name" value="KIAA1143-like"/>
</dbReference>
<feature type="compositionally biased region" description="Basic and acidic residues" evidence="1">
    <location>
        <begin position="196"/>
        <end position="207"/>
    </location>
</feature>
<dbReference type="PANTHER" id="PTHR31195">
    <property type="entry name" value="GEO02494P1"/>
    <property type="match status" value="1"/>
</dbReference>
<evidence type="ECO:0000256" key="1">
    <source>
        <dbReference type="SAM" id="MobiDB-lite"/>
    </source>
</evidence>
<evidence type="ECO:0000313" key="3">
    <source>
        <dbReference type="Ensembl" id="ENSCPRP00005011967.1"/>
    </source>
</evidence>
<feature type="region of interest" description="Disordered" evidence="1">
    <location>
        <begin position="154"/>
        <end position="213"/>
    </location>
</feature>
<feature type="compositionally biased region" description="Basic and acidic residues" evidence="1">
    <location>
        <begin position="125"/>
        <end position="139"/>
    </location>
</feature>
<dbReference type="Proteomes" id="UP000594220">
    <property type="component" value="Unplaced"/>
</dbReference>
<dbReference type="OMA" id="KRQVGYR"/>
<dbReference type="GeneTree" id="ENSGT00390000001296"/>
<reference evidence="3" key="2">
    <citation type="submission" date="2025-09" db="UniProtKB">
        <authorList>
            <consortium name="Ensembl"/>
        </authorList>
    </citation>
    <scope>IDENTIFICATION</scope>
</reference>
<protein>
    <submittedName>
        <fullName evidence="3">KIAA1143</fullName>
    </submittedName>
</protein>
<dbReference type="Pfam" id="PF15377">
    <property type="entry name" value="DUF4604"/>
    <property type="match status" value="1"/>
</dbReference>